<evidence type="ECO:0000313" key="2">
    <source>
        <dbReference type="EMBL" id="QES48969.1"/>
    </source>
</evidence>
<feature type="domain" description="AB hydrolase-1" evidence="1">
    <location>
        <begin position="43"/>
        <end position="264"/>
    </location>
</feature>
<dbReference type="RefSeq" id="WP_150208560.1">
    <property type="nucleotide sequence ID" value="NZ_CP029190.1"/>
</dbReference>
<protein>
    <submittedName>
        <fullName evidence="2">Alpha/beta hydrolase</fullName>
    </submittedName>
</protein>
<accession>A0A5P2D760</accession>
<sequence length="278" mass="28860">MTGTDRVRDAAIAAAADSARLRHTLTIDGRALSYLDFGGPGRPLLALHGGLSEGLIYADLAGRLGAEWRVIAPDQRGHGDSDRAAAYDRAGYLADLVALLGHLGLGPLPVLGHSLGALNAVHLAAERPDLVSALVNIDAGVLFPEDAPNPMGFLTGFPYTAATREELVAACGAWGPMVAPALRPLPDGTGWRLPFHPQDTLDTIAAARGDHWQAWLGSSCPALLVHGRRSDALTQELADAMATARPKTSYAGLDTGHVVPVEDPAGLAAAVGGFLNTL</sequence>
<evidence type="ECO:0000313" key="3">
    <source>
        <dbReference type="Proteomes" id="UP000325211"/>
    </source>
</evidence>
<dbReference type="Gene3D" id="3.40.50.1820">
    <property type="entry name" value="alpha/beta hydrolase"/>
    <property type="match status" value="1"/>
</dbReference>
<dbReference type="PRINTS" id="PR00412">
    <property type="entry name" value="EPOXHYDRLASE"/>
</dbReference>
<dbReference type="PRINTS" id="PR00111">
    <property type="entry name" value="ABHYDROLASE"/>
</dbReference>
<dbReference type="InterPro" id="IPR000639">
    <property type="entry name" value="Epox_hydrolase-like"/>
</dbReference>
<dbReference type="EMBL" id="CP029190">
    <property type="protein sequence ID" value="QES48969.1"/>
    <property type="molecule type" value="Genomic_DNA"/>
</dbReference>
<gene>
    <name evidence="2" type="ORF">DEJ50_15250</name>
</gene>
<dbReference type="PANTHER" id="PTHR43798:SF33">
    <property type="entry name" value="HYDROLASE, PUTATIVE (AFU_ORTHOLOGUE AFUA_2G14860)-RELATED"/>
    <property type="match status" value="1"/>
</dbReference>
<evidence type="ECO:0000259" key="1">
    <source>
        <dbReference type="Pfam" id="PF00561"/>
    </source>
</evidence>
<dbReference type="Pfam" id="PF00561">
    <property type="entry name" value="Abhydrolase_1"/>
    <property type="match status" value="1"/>
</dbReference>
<dbReference type="PANTHER" id="PTHR43798">
    <property type="entry name" value="MONOACYLGLYCEROL LIPASE"/>
    <property type="match status" value="1"/>
</dbReference>
<dbReference type="AlphaFoldDB" id="A0A5P2D760"/>
<name>A0A5P2D760_STRVZ</name>
<dbReference type="InterPro" id="IPR000073">
    <property type="entry name" value="AB_hydrolase_1"/>
</dbReference>
<keyword evidence="2" id="KW-0378">Hydrolase</keyword>
<dbReference type="InterPro" id="IPR029058">
    <property type="entry name" value="AB_hydrolase_fold"/>
</dbReference>
<dbReference type="GO" id="GO:0016020">
    <property type="term" value="C:membrane"/>
    <property type="evidence" value="ECO:0007669"/>
    <property type="project" value="TreeGrafter"/>
</dbReference>
<organism evidence="2 3">
    <name type="scientific">Streptomyces venezuelae</name>
    <dbReference type="NCBI Taxonomy" id="54571"/>
    <lineage>
        <taxon>Bacteria</taxon>
        <taxon>Bacillati</taxon>
        <taxon>Actinomycetota</taxon>
        <taxon>Actinomycetes</taxon>
        <taxon>Kitasatosporales</taxon>
        <taxon>Streptomycetaceae</taxon>
        <taxon>Streptomyces</taxon>
    </lineage>
</organism>
<dbReference type="OrthoDB" id="63519at2"/>
<proteinExistence type="predicted"/>
<dbReference type="InterPro" id="IPR050266">
    <property type="entry name" value="AB_hydrolase_sf"/>
</dbReference>
<dbReference type="Proteomes" id="UP000325211">
    <property type="component" value="Chromosome"/>
</dbReference>
<reference evidence="2 3" key="1">
    <citation type="submission" date="2018-05" db="EMBL/GenBank/DDBJ databases">
        <title>Streptomyces venezuelae.</title>
        <authorList>
            <person name="Kim W."/>
            <person name="Lee N."/>
            <person name="Cho B.-K."/>
        </authorList>
    </citation>
    <scope>NUCLEOTIDE SEQUENCE [LARGE SCALE GENOMIC DNA]</scope>
    <source>
        <strain evidence="2 3">ATCC 21782</strain>
    </source>
</reference>
<dbReference type="GO" id="GO:0016787">
    <property type="term" value="F:hydrolase activity"/>
    <property type="evidence" value="ECO:0007669"/>
    <property type="project" value="UniProtKB-KW"/>
</dbReference>
<dbReference type="SUPFAM" id="SSF53474">
    <property type="entry name" value="alpha/beta-Hydrolases"/>
    <property type="match status" value="1"/>
</dbReference>